<organism evidence="2 3">
    <name type="scientific">Sandaracinobacter neustonicus</name>
    <dbReference type="NCBI Taxonomy" id="1715348"/>
    <lineage>
        <taxon>Bacteria</taxon>
        <taxon>Pseudomonadati</taxon>
        <taxon>Pseudomonadota</taxon>
        <taxon>Alphaproteobacteria</taxon>
        <taxon>Sphingomonadales</taxon>
        <taxon>Sphingosinicellaceae</taxon>
        <taxon>Sandaracinobacter</taxon>
    </lineage>
</organism>
<evidence type="ECO:0000256" key="1">
    <source>
        <dbReference type="SAM" id="SignalP"/>
    </source>
</evidence>
<dbReference type="SUPFAM" id="SSF56935">
    <property type="entry name" value="Porins"/>
    <property type="match status" value="1"/>
</dbReference>
<proteinExistence type="predicted"/>
<dbReference type="OrthoDB" id="597163at2"/>
<reference evidence="2 3" key="1">
    <citation type="submission" date="2019-06" db="EMBL/GenBank/DDBJ databases">
        <authorList>
            <person name="Lee I."/>
            <person name="Jang G.I."/>
            <person name="Hwang C.Y."/>
        </authorList>
    </citation>
    <scope>NUCLEOTIDE SEQUENCE [LARGE SCALE GENOMIC DNA]</scope>
    <source>
        <strain evidence="2 3">PAMC 28131</strain>
    </source>
</reference>
<dbReference type="Proteomes" id="UP000319897">
    <property type="component" value="Unassembled WGS sequence"/>
</dbReference>
<keyword evidence="3" id="KW-1185">Reference proteome</keyword>
<protein>
    <recommendedName>
        <fullName evidence="4">Outer membrane protein beta-barrel domain-containing protein</fullName>
    </recommendedName>
</protein>
<evidence type="ECO:0000313" key="2">
    <source>
        <dbReference type="EMBL" id="TPE63714.1"/>
    </source>
</evidence>
<comment type="caution">
    <text evidence="2">The sequence shown here is derived from an EMBL/GenBank/DDBJ whole genome shotgun (WGS) entry which is preliminary data.</text>
</comment>
<evidence type="ECO:0000313" key="3">
    <source>
        <dbReference type="Proteomes" id="UP000319897"/>
    </source>
</evidence>
<feature type="chain" id="PRO_5021367884" description="Outer membrane protein beta-barrel domain-containing protein" evidence="1">
    <location>
        <begin position="27"/>
        <end position="275"/>
    </location>
</feature>
<keyword evidence="1" id="KW-0732">Signal</keyword>
<dbReference type="EMBL" id="VFSU01000011">
    <property type="protein sequence ID" value="TPE63714.1"/>
    <property type="molecule type" value="Genomic_DNA"/>
</dbReference>
<dbReference type="RefSeq" id="WP_140926743.1">
    <property type="nucleotide sequence ID" value="NZ_VFSU01000011.1"/>
</dbReference>
<gene>
    <name evidence="2" type="ORF">FJQ54_02340</name>
</gene>
<sequence length="275" mass="29429">MAGFHSTARRVAVITAALAAAAPAAAAEPVTGGEERFSVAIGGVLTRFDTNVRIDGTVNDGSLIDLERDGLDKETNNLVVSGTWRPGARHRISGTYFGSSRSGSRTLDQSIEVGDQLIPAGSKLDVTAKERYLFADYAYSIVKTEDVEIAGVLGLYASRFSFDLAATTTEAQPRNFSNSSSTTVPLPLIGASVDWYATPSLQLKASLTGLKAKIGDVDGSVWLLSTGAEYMFARNFGVGLSFMHTGVNVEVTKPRFRGVIDWNSNNLLFYALARF</sequence>
<feature type="signal peptide" evidence="1">
    <location>
        <begin position="1"/>
        <end position="26"/>
    </location>
</feature>
<evidence type="ECO:0008006" key="4">
    <source>
        <dbReference type="Google" id="ProtNLM"/>
    </source>
</evidence>
<name>A0A501XUB5_9SPHN</name>
<accession>A0A501XUB5</accession>
<dbReference type="AlphaFoldDB" id="A0A501XUB5"/>